<keyword evidence="2" id="KW-0645">Protease</keyword>
<evidence type="ECO:0000259" key="9">
    <source>
        <dbReference type="Pfam" id="PF02983"/>
    </source>
</evidence>
<keyword evidence="11" id="KW-1185">Reference proteome</keyword>
<dbReference type="PROSITE" id="PS00134">
    <property type="entry name" value="TRYPSIN_HIS"/>
    <property type="match status" value="1"/>
</dbReference>
<keyword evidence="7" id="KW-1015">Disulfide bond</keyword>
<evidence type="ECO:0000256" key="7">
    <source>
        <dbReference type="ARBA" id="ARBA00023157"/>
    </source>
</evidence>
<dbReference type="PRINTS" id="PR00861">
    <property type="entry name" value="ALYTICPTASE"/>
</dbReference>
<keyword evidence="5" id="KW-0720">Serine protease</keyword>
<evidence type="ECO:0000256" key="6">
    <source>
        <dbReference type="ARBA" id="ARBA00023145"/>
    </source>
</evidence>
<dbReference type="RefSeq" id="WP_209264295.1">
    <property type="nucleotide sequence ID" value="NZ_JAFFZN010000005.1"/>
</dbReference>
<dbReference type="InterPro" id="IPR033116">
    <property type="entry name" value="TRYPSIN_SER"/>
</dbReference>
<feature type="domain" description="Peptidase S1" evidence="8">
    <location>
        <begin position="147"/>
        <end position="300"/>
    </location>
</feature>
<dbReference type="Pfam" id="PF02983">
    <property type="entry name" value="Pro_Al_protease"/>
    <property type="match status" value="1"/>
</dbReference>
<dbReference type="InterPro" id="IPR043504">
    <property type="entry name" value="Peptidase_S1_PA_chymotrypsin"/>
</dbReference>
<keyword evidence="6" id="KW-0865">Zymogen</keyword>
<evidence type="ECO:0000256" key="1">
    <source>
        <dbReference type="ARBA" id="ARBA00007664"/>
    </source>
</evidence>
<dbReference type="EMBL" id="JAFFZN010000005">
    <property type="protein sequence ID" value="MBO8185488.1"/>
    <property type="molecule type" value="Genomic_DNA"/>
</dbReference>
<reference evidence="10 11" key="1">
    <citation type="submission" date="2021-02" db="EMBL/GenBank/DDBJ databases">
        <title>Streptomyces spirodelae sp. nov., isolated from duckweed.</title>
        <authorList>
            <person name="Saimee Y."/>
            <person name="Duangmal K."/>
        </authorList>
    </citation>
    <scope>NUCLEOTIDE SEQUENCE [LARGE SCALE GENOMIC DNA]</scope>
    <source>
        <strain evidence="10 11">DW4-2</strain>
    </source>
</reference>
<comment type="similarity">
    <text evidence="1">Belongs to the peptidase S1 family.</text>
</comment>
<comment type="caution">
    <text evidence="10">The sequence shown here is derived from an EMBL/GenBank/DDBJ whole genome shotgun (WGS) entry which is preliminary data.</text>
</comment>
<evidence type="ECO:0000256" key="4">
    <source>
        <dbReference type="ARBA" id="ARBA00022801"/>
    </source>
</evidence>
<dbReference type="PROSITE" id="PS00135">
    <property type="entry name" value="TRYPSIN_SER"/>
    <property type="match status" value="1"/>
</dbReference>
<evidence type="ECO:0000313" key="10">
    <source>
        <dbReference type="EMBL" id="MBO8185488.1"/>
    </source>
</evidence>
<dbReference type="InterPro" id="IPR001254">
    <property type="entry name" value="Trypsin_dom"/>
</dbReference>
<gene>
    <name evidence="10" type="ORF">JW592_08435</name>
</gene>
<keyword evidence="3" id="KW-0732">Signal</keyword>
<accession>A0ABS3WQV0</accession>
<dbReference type="InterPro" id="IPR009003">
    <property type="entry name" value="Peptidase_S1_PA"/>
</dbReference>
<dbReference type="InterPro" id="IPR004236">
    <property type="entry name" value="Pept_S1_alpha_lytic"/>
</dbReference>
<keyword evidence="4" id="KW-0378">Hydrolase</keyword>
<evidence type="ECO:0000259" key="8">
    <source>
        <dbReference type="Pfam" id="PF00089"/>
    </source>
</evidence>
<organism evidence="10 11">
    <name type="scientific">Streptomyces spirodelae</name>
    <dbReference type="NCBI Taxonomy" id="2812904"/>
    <lineage>
        <taxon>Bacteria</taxon>
        <taxon>Bacillati</taxon>
        <taxon>Actinomycetota</taxon>
        <taxon>Actinomycetes</taxon>
        <taxon>Kitasatosporales</taxon>
        <taxon>Streptomycetaceae</taxon>
        <taxon>Streptomyces</taxon>
    </lineage>
</organism>
<dbReference type="Gene3D" id="2.40.10.10">
    <property type="entry name" value="Trypsin-like serine proteases"/>
    <property type="match status" value="2"/>
</dbReference>
<evidence type="ECO:0000256" key="3">
    <source>
        <dbReference type="ARBA" id="ARBA00022729"/>
    </source>
</evidence>
<dbReference type="InterPro" id="IPR001316">
    <property type="entry name" value="Pept_S1A_streptogrisin"/>
</dbReference>
<proteinExistence type="inferred from homology"/>
<dbReference type="Pfam" id="PF00089">
    <property type="entry name" value="Trypsin"/>
    <property type="match status" value="1"/>
</dbReference>
<name>A0ABS3WQV0_9ACTN</name>
<evidence type="ECO:0000256" key="2">
    <source>
        <dbReference type="ARBA" id="ARBA00022670"/>
    </source>
</evidence>
<sequence length="324" mass="34558">MATKLGEDRTGGVYYQDGRLVVTVTDQAAERTVRNAGGTAKRVKRSTAELTALRNELDSLGTIDNTAWSAEAETNRVQVKIFDGAPAAGRARIEKVAAAHSDAIRVDRVRSKLSFKATDIRGGNGIYSSGMLCSAGFNAKNSSGAVYTLTAGHCVPGTGNTWYMNWNDQRIGNQNFYRNGGGTDASPWRCGDCATVRASDSGIHPVGSVRYWGGTYKDITKSRFGVGGESVDRIGVTSQDKTGIITNVKVTVTIDGKKMYGMHESNVCALHGDSGGPLLTGSTALGLLSGGTDETKCSSSSSGTYWNYFEPVQRLLNERGLHVY</sequence>
<dbReference type="Proteomes" id="UP001518976">
    <property type="component" value="Unassembled WGS sequence"/>
</dbReference>
<dbReference type="CDD" id="cd21112">
    <property type="entry name" value="alphaLP-like"/>
    <property type="match status" value="1"/>
</dbReference>
<evidence type="ECO:0000256" key="5">
    <source>
        <dbReference type="ARBA" id="ARBA00022825"/>
    </source>
</evidence>
<evidence type="ECO:0000313" key="11">
    <source>
        <dbReference type="Proteomes" id="UP001518976"/>
    </source>
</evidence>
<feature type="domain" description="Peptidase S1A alpha-lytic prodomain" evidence="9">
    <location>
        <begin position="45"/>
        <end position="99"/>
    </location>
</feature>
<dbReference type="InterPro" id="IPR018114">
    <property type="entry name" value="TRYPSIN_HIS"/>
</dbReference>
<dbReference type="SUPFAM" id="SSF50494">
    <property type="entry name" value="Trypsin-like serine proteases"/>
    <property type="match status" value="1"/>
</dbReference>
<protein>
    <submittedName>
        <fullName evidence="10">S1 family peptidase</fullName>
    </submittedName>
</protein>